<comment type="catalytic activity">
    <reaction evidence="8 9">
        <text>tRNA(Leu) + L-leucine + ATP = L-leucyl-tRNA(Leu) + AMP + diphosphate</text>
        <dbReference type="Rhea" id="RHEA:11688"/>
        <dbReference type="Rhea" id="RHEA-COMP:9613"/>
        <dbReference type="Rhea" id="RHEA-COMP:9622"/>
        <dbReference type="ChEBI" id="CHEBI:30616"/>
        <dbReference type="ChEBI" id="CHEBI:33019"/>
        <dbReference type="ChEBI" id="CHEBI:57427"/>
        <dbReference type="ChEBI" id="CHEBI:78442"/>
        <dbReference type="ChEBI" id="CHEBI:78494"/>
        <dbReference type="ChEBI" id="CHEBI:456215"/>
        <dbReference type="EC" id="6.1.1.4"/>
    </reaction>
</comment>
<dbReference type="GO" id="GO:0006429">
    <property type="term" value="P:leucyl-tRNA aminoacylation"/>
    <property type="evidence" value="ECO:0007669"/>
    <property type="project" value="UniProtKB-UniRule"/>
</dbReference>
<dbReference type="CDD" id="cd00812">
    <property type="entry name" value="LeuRS_core"/>
    <property type="match status" value="1"/>
</dbReference>
<dbReference type="Pfam" id="PF00133">
    <property type="entry name" value="tRNA-synt_1"/>
    <property type="match status" value="2"/>
</dbReference>
<dbReference type="Gene3D" id="1.10.730.10">
    <property type="entry name" value="Isoleucyl-tRNA Synthetase, Domain 1"/>
    <property type="match status" value="1"/>
</dbReference>
<organism evidence="15 16">
    <name type="scientific">Arboricoccus pini</name>
    <dbReference type="NCBI Taxonomy" id="1963835"/>
    <lineage>
        <taxon>Bacteria</taxon>
        <taxon>Pseudomonadati</taxon>
        <taxon>Pseudomonadota</taxon>
        <taxon>Alphaproteobacteria</taxon>
        <taxon>Geminicoccales</taxon>
        <taxon>Geminicoccaceae</taxon>
        <taxon>Arboricoccus</taxon>
    </lineage>
</organism>
<reference evidence="15 16" key="1">
    <citation type="submission" date="2017-06" db="EMBL/GenBank/DDBJ databases">
        <authorList>
            <person name="Kim H.J."/>
            <person name="Triplett B.A."/>
        </authorList>
    </citation>
    <scope>NUCLEOTIDE SEQUENCE [LARGE SCALE GENOMIC DNA]</scope>
    <source>
        <strain evidence="15 16">B29T1</strain>
    </source>
</reference>
<dbReference type="AlphaFoldDB" id="A0A212RTA3"/>
<dbReference type="SUPFAM" id="SSF50677">
    <property type="entry name" value="ValRS/IleRS/LeuRS editing domain"/>
    <property type="match status" value="1"/>
</dbReference>
<evidence type="ECO:0000259" key="13">
    <source>
        <dbReference type="Pfam" id="PF09334"/>
    </source>
</evidence>
<sequence>MSSSSAAAPSPAPGRYPFSETEARWQRLWEERETFKARLDPERPKYFVLEMFPYPSGRIHMGHVRNYTLGDVVARTKRAQGYNVLHPMGWDAFGLPAEGAAVKRGIHPKTWTYANIAEMREQIKTMGLAIDWSREIATCDPAYYRHEQAMFIDMWEKGLVYRKESWVNWDPVDHTVLANEQVIDGRGWRSGALVERRKLAQWFFKITAFAEELLSAIDGLERWPDKVRLMQRNWIGRSEGARVFFPVEGRNERLEIFTTRPDTLFGASFIALAPDHPLSVELAKGEPALAAFIAECLKGGTSAVDLEAGEKLGFATGLVCRHPLDPARTVPVYVANFVLSDYGTGAVFGCPAHDQRDLDFARKYDLPVIPVVLPPDADPAGFSIGKEAYTGDGTLFHSAFLDGLDVTTGKTRAIAALTEREAGSSEITWRLRDWGVSRQRYWGCPVPMIHCASCGVVPVPKDQLPVTLPDDVEITGVGNPLARHPTWKHVTCPTCGGPAERETDTFDTFVESSWYFARFCSPEAETEPFTREAAAYWLPVDQYIGGVEHAVLHLLYSRFFTRAMSACGYLDLDEPFAGLFTQGMINHQTFKDEAGDWLEPRQVMKDDTGAWVTLDGHRPVEVGRVEKMSKSKLNTVDPTEIIGGYGADTARLFMLSDSPPERDLEWTEAGIDGAWRYINRLWRLVTERVPALAPVGAGVPQELSDGADLELKRLLHRSIANVTVELDRFHFNKAVALLREFSNGIEAYAGTNGALQREVLERLVRMLEPLIPHLAHELWRHLGHETLLADEPWPKADPRFTVEDEVVIAIQVNGKRRAEIRVPKGSSNAVLEGQALAEANVQRAMEGKAPRKVIIVPDKIVNVVV</sequence>
<dbReference type="NCBIfam" id="TIGR00396">
    <property type="entry name" value="leuS_bact"/>
    <property type="match status" value="1"/>
</dbReference>
<dbReference type="Pfam" id="PF08264">
    <property type="entry name" value="Anticodon_1"/>
    <property type="match status" value="1"/>
</dbReference>
<feature type="binding site" evidence="9">
    <location>
        <position position="630"/>
    </location>
    <ligand>
        <name>ATP</name>
        <dbReference type="ChEBI" id="CHEBI:30616"/>
    </ligand>
</feature>
<dbReference type="GO" id="GO:0005829">
    <property type="term" value="C:cytosol"/>
    <property type="evidence" value="ECO:0007669"/>
    <property type="project" value="TreeGrafter"/>
</dbReference>
<comment type="subcellular location">
    <subcellularLocation>
        <location evidence="9">Cytoplasm</location>
    </subcellularLocation>
</comment>
<dbReference type="FunFam" id="1.10.730.10:FF:000002">
    <property type="entry name" value="Leucine--tRNA ligase"/>
    <property type="match status" value="1"/>
</dbReference>
<dbReference type="GO" id="GO:0002161">
    <property type="term" value="F:aminoacyl-tRNA deacylase activity"/>
    <property type="evidence" value="ECO:0007669"/>
    <property type="project" value="InterPro"/>
</dbReference>
<dbReference type="Proteomes" id="UP000197065">
    <property type="component" value="Unassembled WGS sequence"/>
</dbReference>
<evidence type="ECO:0000313" key="15">
    <source>
        <dbReference type="EMBL" id="SNB75889.1"/>
    </source>
</evidence>
<dbReference type="EMBL" id="FYEH01000014">
    <property type="protein sequence ID" value="SNB75889.1"/>
    <property type="molecule type" value="Genomic_DNA"/>
</dbReference>
<dbReference type="RefSeq" id="WP_088562541.1">
    <property type="nucleotide sequence ID" value="NZ_FYEH01000014.1"/>
</dbReference>
<dbReference type="InterPro" id="IPR001412">
    <property type="entry name" value="aa-tRNA-synth_I_CS"/>
</dbReference>
<evidence type="ECO:0000256" key="7">
    <source>
        <dbReference type="ARBA" id="ARBA00023146"/>
    </source>
</evidence>
<dbReference type="InterPro" id="IPR009008">
    <property type="entry name" value="Val/Leu/Ile-tRNA-synth_edit"/>
</dbReference>
<evidence type="ECO:0000256" key="3">
    <source>
        <dbReference type="ARBA" id="ARBA00022598"/>
    </source>
</evidence>
<dbReference type="InterPro" id="IPR009080">
    <property type="entry name" value="tRNAsynth_Ia_anticodon-bd"/>
</dbReference>
<keyword evidence="16" id="KW-1185">Reference proteome</keyword>
<dbReference type="PROSITE" id="PS00178">
    <property type="entry name" value="AA_TRNA_LIGASE_I"/>
    <property type="match status" value="1"/>
</dbReference>
<protein>
    <recommendedName>
        <fullName evidence="9">Leucine--tRNA ligase</fullName>
        <ecNumber evidence="9">6.1.1.4</ecNumber>
    </recommendedName>
    <alternativeName>
        <fullName evidence="9">Leucyl-tRNA synthetase</fullName>
        <shortName evidence="9">LeuRS</shortName>
    </alternativeName>
</protein>
<evidence type="ECO:0000259" key="14">
    <source>
        <dbReference type="Pfam" id="PF13603"/>
    </source>
</evidence>
<dbReference type="PANTHER" id="PTHR43740">
    <property type="entry name" value="LEUCYL-TRNA SYNTHETASE"/>
    <property type="match status" value="1"/>
</dbReference>
<feature type="short sequence motif" description="'HIGH' region" evidence="9">
    <location>
        <begin position="53"/>
        <end position="63"/>
    </location>
</feature>
<evidence type="ECO:0000256" key="6">
    <source>
        <dbReference type="ARBA" id="ARBA00022917"/>
    </source>
</evidence>
<evidence type="ECO:0000313" key="16">
    <source>
        <dbReference type="Proteomes" id="UP000197065"/>
    </source>
</evidence>
<dbReference type="InterPro" id="IPR002302">
    <property type="entry name" value="Leu-tRNA-ligase"/>
</dbReference>
<feature type="domain" description="Methionyl/Valyl/Leucyl/Isoleucyl-tRNA synthetase anticodon-binding" evidence="12">
    <location>
        <begin position="711"/>
        <end position="827"/>
    </location>
</feature>
<feature type="domain" description="Aminoacyl-tRNA synthetase class Ia" evidence="11">
    <location>
        <begin position="626"/>
        <end position="666"/>
    </location>
</feature>
<feature type="domain" description="Leucyl-tRNA synthetase editing" evidence="14">
    <location>
        <begin position="232"/>
        <end position="415"/>
    </location>
</feature>
<dbReference type="Pfam" id="PF09334">
    <property type="entry name" value="tRNA-synt_1g"/>
    <property type="match status" value="1"/>
</dbReference>
<dbReference type="GO" id="GO:0004823">
    <property type="term" value="F:leucine-tRNA ligase activity"/>
    <property type="evidence" value="ECO:0007669"/>
    <property type="project" value="UniProtKB-UniRule"/>
</dbReference>
<dbReference type="Gene3D" id="3.40.50.620">
    <property type="entry name" value="HUPs"/>
    <property type="match status" value="2"/>
</dbReference>
<dbReference type="PANTHER" id="PTHR43740:SF2">
    <property type="entry name" value="LEUCINE--TRNA LIGASE, MITOCHONDRIAL"/>
    <property type="match status" value="1"/>
</dbReference>
<dbReference type="PRINTS" id="PR00985">
    <property type="entry name" value="TRNASYNTHLEU"/>
</dbReference>
<evidence type="ECO:0000256" key="8">
    <source>
        <dbReference type="ARBA" id="ARBA00047469"/>
    </source>
</evidence>
<gene>
    <name evidence="9" type="primary">leuS</name>
    <name evidence="15" type="ORF">SAMN07250955_11429</name>
</gene>
<dbReference type="CDD" id="cd07958">
    <property type="entry name" value="Anticodon_Ia_Leu_BEm"/>
    <property type="match status" value="1"/>
</dbReference>
<dbReference type="Gene3D" id="3.90.740.10">
    <property type="entry name" value="Valyl/Leucyl/Isoleucyl-tRNA synthetase, editing domain"/>
    <property type="match status" value="1"/>
</dbReference>
<feature type="short sequence motif" description="'KMSKS' region" evidence="9">
    <location>
        <begin position="627"/>
        <end position="631"/>
    </location>
</feature>
<dbReference type="InterPro" id="IPR013155">
    <property type="entry name" value="M/V/L/I-tRNA-synth_anticd-bd"/>
</dbReference>
<evidence type="ECO:0000256" key="4">
    <source>
        <dbReference type="ARBA" id="ARBA00022741"/>
    </source>
</evidence>
<dbReference type="HAMAP" id="MF_00049_B">
    <property type="entry name" value="Leu_tRNA_synth_B"/>
    <property type="match status" value="1"/>
</dbReference>
<dbReference type="OrthoDB" id="9810365at2"/>
<dbReference type="SUPFAM" id="SSF52374">
    <property type="entry name" value="Nucleotidylyl transferase"/>
    <property type="match status" value="1"/>
</dbReference>
<comment type="similarity">
    <text evidence="1 9 10">Belongs to the class-I aminoacyl-tRNA synthetase family.</text>
</comment>
<feature type="domain" description="Methionyl/Leucyl tRNA synthetase" evidence="13">
    <location>
        <begin position="51"/>
        <end position="182"/>
    </location>
</feature>
<dbReference type="InterPro" id="IPR025709">
    <property type="entry name" value="Leu_tRNA-synth_edit"/>
</dbReference>
<keyword evidence="7 9" id="KW-0030">Aminoacyl-tRNA synthetase</keyword>
<evidence type="ECO:0000256" key="2">
    <source>
        <dbReference type="ARBA" id="ARBA00022490"/>
    </source>
</evidence>
<keyword evidence="5 9" id="KW-0067">ATP-binding</keyword>
<name>A0A212RTA3_9PROT</name>
<evidence type="ECO:0000256" key="9">
    <source>
        <dbReference type="HAMAP-Rule" id="MF_00049"/>
    </source>
</evidence>
<feature type="domain" description="Aminoacyl-tRNA synthetase class Ia" evidence="11">
    <location>
        <begin position="431"/>
        <end position="587"/>
    </location>
</feature>
<evidence type="ECO:0000259" key="11">
    <source>
        <dbReference type="Pfam" id="PF00133"/>
    </source>
</evidence>
<evidence type="ECO:0000256" key="10">
    <source>
        <dbReference type="RuleBase" id="RU363035"/>
    </source>
</evidence>
<keyword evidence="6 9" id="KW-0648">Protein biosynthesis</keyword>
<keyword evidence="3 9" id="KW-0436">Ligase</keyword>
<keyword evidence="2 9" id="KW-0963">Cytoplasm</keyword>
<dbReference type="Pfam" id="PF13603">
    <property type="entry name" value="tRNA-synt_1_2"/>
    <property type="match status" value="1"/>
</dbReference>
<keyword evidence="4 9" id="KW-0547">Nucleotide-binding</keyword>
<accession>A0A212RTA3</accession>
<dbReference type="GO" id="GO:0005524">
    <property type="term" value="F:ATP binding"/>
    <property type="evidence" value="ECO:0007669"/>
    <property type="project" value="UniProtKB-UniRule"/>
</dbReference>
<dbReference type="SUPFAM" id="SSF47323">
    <property type="entry name" value="Anticodon-binding domain of a subclass of class I aminoacyl-tRNA synthetases"/>
    <property type="match status" value="1"/>
</dbReference>
<dbReference type="InterPro" id="IPR014729">
    <property type="entry name" value="Rossmann-like_a/b/a_fold"/>
</dbReference>
<evidence type="ECO:0000256" key="5">
    <source>
        <dbReference type="ARBA" id="ARBA00022840"/>
    </source>
</evidence>
<dbReference type="EC" id="6.1.1.4" evidence="9"/>
<evidence type="ECO:0000256" key="1">
    <source>
        <dbReference type="ARBA" id="ARBA00005594"/>
    </source>
</evidence>
<evidence type="ECO:0000259" key="12">
    <source>
        <dbReference type="Pfam" id="PF08264"/>
    </source>
</evidence>
<proteinExistence type="inferred from homology"/>
<dbReference type="InterPro" id="IPR002300">
    <property type="entry name" value="aa-tRNA-synth_Ia"/>
</dbReference>
<dbReference type="InterPro" id="IPR015413">
    <property type="entry name" value="Methionyl/Leucyl_tRNA_Synth"/>
</dbReference>